<keyword evidence="2" id="KW-1185">Reference proteome</keyword>
<comment type="caution">
    <text evidence="1">The sequence shown here is derived from an EMBL/GenBank/DDBJ whole genome shotgun (WGS) entry which is preliminary data.</text>
</comment>
<proteinExistence type="predicted"/>
<evidence type="ECO:0000313" key="2">
    <source>
        <dbReference type="Proteomes" id="UP001457282"/>
    </source>
</evidence>
<dbReference type="Proteomes" id="UP001457282">
    <property type="component" value="Unassembled WGS sequence"/>
</dbReference>
<protein>
    <submittedName>
        <fullName evidence="1">Uncharacterized protein</fullName>
    </submittedName>
</protein>
<dbReference type="AlphaFoldDB" id="A0AAW1VKP3"/>
<sequence length="123" mass="12900">MHPILHVITDIPASDCTVLKKFRKAPATSLLEPRWEDGEAGVGVISADAAGVIVSGADAAGVIMSGAVAGGVIVSGAHGARGGRGLIPIRSKRLRMREYQMFLIWLLVLPGSRAAISDHLTDY</sequence>
<dbReference type="EMBL" id="JBEDUW010000282">
    <property type="protein sequence ID" value="KAK9901826.1"/>
    <property type="molecule type" value="Genomic_DNA"/>
</dbReference>
<organism evidence="1 2">
    <name type="scientific">Rubus argutus</name>
    <name type="common">Southern blackberry</name>
    <dbReference type="NCBI Taxonomy" id="59490"/>
    <lineage>
        <taxon>Eukaryota</taxon>
        <taxon>Viridiplantae</taxon>
        <taxon>Streptophyta</taxon>
        <taxon>Embryophyta</taxon>
        <taxon>Tracheophyta</taxon>
        <taxon>Spermatophyta</taxon>
        <taxon>Magnoliopsida</taxon>
        <taxon>eudicotyledons</taxon>
        <taxon>Gunneridae</taxon>
        <taxon>Pentapetalae</taxon>
        <taxon>rosids</taxon>
        <taxon>fabids</taxon>
        <taxon>Rosales</taxon>
        <taxon>Rosaceae</taxon>
        <taxon>Rosoideae</taxon>
        <taxon>Rosoideae incertae sedis</taxon>
        <taxon>Rubus</taxon>
    </lineage>
</organism>
<evidence type="ECO:0000313" key="1">
    <source>
        <dbReference type="EMBL" id="KAK9901826.1"/>
    </source>
</evidence>
<name>A0AAW1VKP3_RUBAR</name>
<accession>A0AAW1VKP3</accession>
<reference evidence="1 2" key="1">
    <citation type="journal article" date="2023" name="G3 (Bethesda)">
        <title>A chromosome-length genome assembly and annotation of blackberry (Rubus argutus, cv. 'Hillquist').</title>
        <authorList>
            <person name="Bruna T."/>
            <person name="Aryal R."/>
            <person name="Dudchenko O."/>
            <person name="Sargent D.J."/>
            <person name="Mead D."/>
            <person name="Buti M."/>
            <person name="Cavallini A."/>
            <person name="Hytonen T."/>
            <person name="Andres J."/>
            <person name="Pham M."/>
            <person name="Weisz D."/>
            <person name="Mascagni F."/>
            <person name="Usai G."/>
            <person name="Natali L."/>
            <person name="Bassil N."/>
            <person name="Fernandez G.E."/>
            <person name="Lomsadze A."/>
            <person name="Armour M."/>
            <person name="Olukolu B."/>
            <person name="Poorten T."/>
            <person name="Britton C."/>
            <person name="Davik J."/>
            <person name="Ashrafi H."/>
            <person name="Aiden E.L."/>
            <person name="Borodovsky M."/>
            <person name="Worthington M."/>
        </authorList>
    </citation>
    <scope>NUCLEOTIDE SEQUENCE [LARGE SCALE GENOMIC DNA]</scope>
    <source>
        <strain evidence="1">PI 553951</strain>
    </source>
</reference>
<gene>
    <name evidence="1" type="ORF">M0R45_001922</name>
</gene>